<evidence type="ECO:0000256" key="3">
    <source>
        <dbReference type="ARBA" id="ARBA00007658"/>
    </source>
</evidence>
<proteinExistence type="inferred from homology"/>
<evidence type="ECO:0000313" key="9">
    <source>
        <dbReference type="Proteomes" id="UP001306508"/>
    </source>
</evidence>
<feature type="region of interest" description="Disordered" evidence="7">
    <location>
        <begin position="84"/>
        <end position="105"/>
    </location>
</feature>
<protein>
    <recommendedName>
        <fullName evidence="6">alpha-1,2-Mannosidase</fullName>
        <ecNumber evidence="6">3.2.1.-</ecNumber>
    </recommendedName>
</protein>
<comment type="pathway">
    <text evidence="2">Protein modification; protein glycosylation.</text>
</comment>
<comment type="cofactor">
    <cofactor evidence="1">
        <name>Ca(2+)</name>
        <dbReference type="ChEBI" id="CHEBI:29108"/>
    </cofactor>
</comment>
<evidence type="ECO:0000256" key="4">
    <source>
        <dbReference type="ARBA" id="ARBA00022801"/>
    </source>
</evidence>
<dbReference type="InterPro" id="IPR050749">
    <property type="entry name" value="Glycosyl_Hydrolase_47"/>
</dbReference>
<dbReference type="EC" id="3.2.1.-" evidence="6"/>
<dbReference type="GO" id="GO:0005509">
    <property type="term" value="F:calcium ion binding"/>
    <property type="evidence" value="ECO:0007669"/>
    <property type="project" value="InterPro"/>
</dbReference>
<reference evidence="9" key="1">
    <citation type="submission" date="2023-07" db="EMBL/GenBank/DDBJ databases">
        <title>A draft genome of Kazachstania heterogenica Y-27499.</title>
        <authorList>
            <person name="Donic C."/>
            <person name="Kralova J.S."/>
            <person name="Fidel L."/>
            <person name="Ben-Dor S."/>
            <person name="Jung S."/>
        </authorList>
    </citation>
    <scope>NUCLEOTIDE SEQUENCE [LARGE SCALE GENOMIC DNA]</scope>
    <source>
        <strain evidence="9">Y27499</strain>
    </source>
</reference>
<accession>A0AAN7W088</accession>
<keyword evidence="5" id="KW-1015">Disulfide bond</keyword>
<dbReference type="SUPFAM" id="SSF48225">
    <property type="entry name" value="Seven-hairpin glycosidases"/>
    <property type="match status" value="1"/>
</dbReference>
<evidence type="ECO:0000256" key="1">
    <source>
        <dbReference type="ARBA" id="ARBA00001913"/>
    </source>
</evidence>
<dbReference type="GO" id="GO:0005975">
    <property type="term" value="P:carbohydrate metabolic process"/>
    <property type="evidence" value="ECO:0007669"/>
    <property type="project" value="InterPro"/>
</dbReference>
<dbReference type="InterPro" id="IPR001382">
    <property type="entry name" value="Glyco_hydro_47"/>
</dbReference>
<dbReference type="AlphaFoldDB" id="A0AAN7W088"/>
<dbReference type="InterPro" id="IPR012341">
    <property type="entry name" value="6hp_glycosidase-like_sf"/>
</dbReference>
<evidence type="ECO:0000256" key="6">
    <source>
        <dbReference type="RuleBase" id="RU361193"/>
    </source>
</evidence>
<dbReference type="PANTHER" id="PTHR11742:SF103">
    <property type="entry name" value="ENDOPLASMIC RETICULUM MANNOSIDASE MNL2-RELATED"/>
    <property type="match status" value="1"/>
</dbReference>
<evidence type="ECO:0000313" key="8">
    <source>
        <dbReference type="EMBL" id="KAK5778669.1"/>
    </source>
</evidence>
<evidence type="ECO:0000256" key="7">
    <source>
        <dbReference type="SAM" id="MobiDB-lite"/>
    </source>
</evidence>
<name>A0AAN7W088_9SACH</name>
<comment type="caution">
    <text evidence="8">The sequence shown here is derived from an EMBL/GenBank/DDBJ whole genome shotgun (WGS) entry which is preliminary data.</text>
</comment>
<comment type="similarity">
    <text evidence="3 6">Belongs to the glycosyl hydrolase 47 family.</text>
</comment>
<sequence length="822" mass="95366">MKVKLIFLRLLKKLKSFLVLSVTVSLLFYYTFQNEIDILNSYAENESLPTIDTHGKAKGSDILFGNELPSITNIVEDTNIIRQNNIPSDRNDQNKGPPNKLNELPSQKVNLNEKNKYFPLLVSSPDHDPSLHYEQYQLGDTIPPLQPINPSSFKEKYPVMYEKSFPIDMTDKDTLSFPAILTDRDNTMLKKIHDIFIKSWEQQVSQWMSDPWPICLIDSLSTLYIMGDTTDFQRALNLLTKIDFKIPYTVSELIDIPDLTTRGLGGLLSLYELSGEDILLVKAKQLGDFILRSFDTPNRLPVISYPWRSPYNNRFPYKETKLGSMMKLTLELTKLSQLSYDNKYFNAVYSILQYVWETSMELPIKSLFPNIVDASGCKVLSSKELSMGTHQKDQIMKSINENLNFVFCHQFKHFNNYSSTISVDDKDYFSIYDSLAKLYSLLNVDILHSMKSVAERTQALNTIDKHKGSNDNDLTKESLSSENKQKIIDSNIIFHEAMENIINLMLFKPSAPTNLTVLTNLYTNALYSLTTNDLEVQLRRDFTFQPEACQFPSTLLYGNKLFLVDNEKDNLYLQVASDLVDSCFTLFKEYHGVMRPLSLDWGSEYSTMHRLASIMEDEEIDTMSSNNFDYDENVKIENILKGRHIGFENGFDIHNEVFASKVKQSNLNSEEWKRSYSFIKNEAFLNIKLTNQDIDIEKKVWNKNYHKHADMPLWINNIDDSKESVLSPFLIKSLLYLYRMTGNQKWRQIGKELFEITVNKIRDLNLGPKGVWKVNEISKENIPSYWFSQTLKYYYLLFEDPSKFSFDDYVYTDVDVMLIGIF</sequence>
<dbReference type="GO" id="GO:0004571">
    <property type="term" value="F:mannosyl-oligosaccharide 1,2-alpha-mannosidase activity"/>
    <property type="evidence" value="ECO:0007669"/>
    <property type="project" value="InterPro"/>
</dbReference>
<dbReference type="GO" id="GO:0016020">
    <property type="term" value="C:membrane"/>
    <property type="evidence" value="ECO:0007669"/>
    <property type="project" value="InterPro"/>
</dbReference>
<keyword evidence="6" id="KW-0326">Glycosidase</keyword>
<keyword evidence="9" id="KW-1185">Reference proteome</keyword>
<dbReference type="GO" id="GO:0036503">
    <property type="term" value="P:ERAD pathway"/>
    <property type="evidence" value="ECO:0007669"/>
    <property type="project" value="UniProtKB-ARBA"/>
</dbReference>
<dbReference type="InterPro" id="IPR036026">
    <property type="entry name" value="Seven-hairpin_glycosidases"/>
</dbReference>
<evidence type="ECO:0000256" key="5">
    <source>
        <dbReference type="ARBA" id="ARBA00023157"/>
    </source>
</evidence>
<dbReference type="Gene3D" id="1.50.10.10">
    <property type="match status" value="1"/>
</dbReference>
<dbReference type="Proteomes" id="UP001306508">
    <property type="component" value="Unassembled WGS sequence"/>
</dbReference>
<gene>
    <name evidence="8" type="ORF">RI543_004340</name>
</gene>
<dbReference type="PANTHER" id="PTHR11742">
    <property type="entry name" value="MANNOSYL-OLIGOSACCHARIDE ALPHA-1,2-MANNOSIDASE-RELATED"/>
    <property type="match status" value="1"/>
</dbReference>
<dbReference type="PRINTS" id="PR00747">
    <property type="entry name" value="GLYHDRLASE47"/>
</dbReference>
<organism evidence="8 9">
    <name type="scientific">Arxiozyma heterogenica</name>
    <dbReference type="NCBI Taxonomy" id="278026"/>
    <lineage>
        <taxon>Eukaryota</taxon>
        <taxon>Fungi</taxon>
        <taxon>Dikarya</taxon>
        <taxon>Ascomycota</taxon>
        <taxon>Saccharomycotina</taxon>
        <taxon>Saccharomycetes</taxon>
        <taxon>Saccharomycetales</taxon>
        <taxon>Saccharomycetaceae</taxon>
        <taxon>Arxiozyma</taxon>
    </lineage>
</organism>
<dbReference type="Pfam" id="PF01532">
    <property type="entry name" value="Glyco_hydro_47"/>
    <property type="match status" value="1"/>
</dbReference>
<keyword evidence="4 6" id="KW-0378">Hydrolase</keyword>
<evidence type="ECO:0000256" key="2">
    <source>
        <dbReference type="ARBA" id="ARBA00004922"/>
    </source>
</evidence>
<dbReference type="GO" id="GO:0005783">
    <property type="term" value="C:endoplasmic reticulum"/>
    <property type="evidence" value="ECO:0007669"/>
    <property type="project" value="TreeGrafter"/>
</dbReference>
<dbReference type="EMBL" id="JAWIZZ010000053">
    <property type="protein sequence ID" value="KAK5778669.1"/>
    <property type="molecule type" value="Genomic_DNA"/>
</dbReference>